<protein>
    <submittedName>
        <fullName evidence="2">Uncharacterized protein</fullName>
    </submittedName>
</protein>
<dbReference type="AlphaFoldDB" id="A0A445DML2"/>
<organism evidence="2 3">
    <name type="scientific">Arachis hypogaea</name>
    <name type="common">Peanut</name>
    <dbReference type="NCBI Taxonomy" id="3818"/>
    <lineage>
        <taxon>Eukaryota</taxon>
        <taxon>Viridiplantae</taxon>
        <taxon>Streptophyta</taxon>
        <taxon>Embryophyta</taxon>
        <taxon>Tracheophyta</taxon>
        <taxon>Spermatophyta</taxon>
        <taxon>Magnoliopsida</taxon>
        <taxon>eudicotyledons</taxon>
        <taxon>Gunneridae</taxon>
        <taxon>Pentapetalae</taxon>
        <taxon>rosids</taxon>
        <taxon>fabids</taxon>
        <taxon>Fabales</taxon>
        <taxon>Fabaceae</taxon>
        <taxon>Papilionoideae</taxon>
        <taxon>50 kb inversion clade</taxon>
        <taxon>dalbergioids sensu lato</taxon>
        <taxon>Dalbergieae</taxon>
        <taxon>Pterocarpus clade</taxon>
        <taxon>Arachis</taxon>
    </lineage>
</organism>
<sequence>MEQGAPSIRGFTIIKDFLRKPIQPVCLKRRLLPSPFSPHMFLSFRDFSLLQAVSPPSNLLQSPSPLPHRRRNSSLPSQLVESSHCHSSAKRLLQAACRSSSAPPRSPPPCLLCIGIEPRPRRSWSRNAPPPPDSPRIGSETMNP</sequence>
<name>A0A445DML2_ARAHY</name>
<dbReference type="EMBL" id="SDMP01000003">
    <property type="protein sequence ID" value="RYR64312.1"/>
    <property type="molecule type" value="Genomic_DNA"/>
</dbReference>
<accession>A0A445DML2</accession>
<evidence type="ECO:0000313" key="2">
    <source>
        <dbReference type="EMBL" id="RYR64312.1"/>
    </source>
</evidence>
<evidence type="ECO:0000256" key="1">
    <source>
        <dbReference type="SAM" id="MobiDB-lite"/>
    </source>
</evidence>
<feature type="region of interest" description="Disordered" evidence="1">
    <location>
        <begin position="57"/>
        <end position="83"/>
    </location>
</feature>
<feature type="region of interest" description="Disordered" evidence="1">
    <location>
        <begin position="120"/>
        <end position="144"/>
    </location>
</feature>
<comment type="caution">
    <text evidence="2">The sequence shown here is derived from an EMBL/GenBank/DDBJ whole genome shotgun (WGS) entry which is preliminary data.</text>
</comment>
<evidence type="ECO:0000313" key="3">
    <source>
        <dbReference type="Proteomes" id="UP000289738"/>
    </source>
</evidence>
<dbReference type="Proteomes" id="UP000289738">
    <property type="component" value="Chromosome A03"/>
</dbReference>
<keyword evidence="3" id="KW-1185">Reference proteome</keyword>
<proteinExistence type="predicted"/>
<reference evidence="2 3" key="1">
    <citation type="submission" date="2019-01" db="EMBL/GenBank/DDBJ databases">
        <title>Sequencing of cultivated peanut Arachis hypogaea provides insights into genome evolution and oil improvement.</title>
        <authorList>
            <person name="Chen X."/>
        </authorList>
    </citation>
    <scope>NUCLEOTIDE SEQUENCE [LARGE SCALE GENOMIC DNA]</scope>
    <source>
        <strain evidence="3">cv. Fuhuasheng</strain>
        <tissue evidence="2">Leaves</tissue>
    </source>
</reference>
<gene>
    <name evidence="2" type="ORF">Ahy_A03g010447</name>
</gene>